<dbReference type="Pfam" id="PF00013">
    <property type="entry name" value="KH_1"/>
    <property type="match status" value="2"/>
</dbReference>
<reference evidence="12" key="1">
    <citation type="submission" date="2021-02" db="EMBL/GenBank/DDBJ databases">
        <authorList>
            <person name="Nowell W R."/>
        </authorList>
    </citation>
    <scope>NUCLEOTIDE SEQUENCE</scope>
</reference>
<proteinExistence type="inferred from homology"/>
<dbReference type="CDD" id="cd00105">
    <property type="entry name" value="KH-I"/>
    <property type="match status" value="1"/>
</dbReference>
<dbReference type="GO" id="GO:0045944">
    <property type="term" value="P:positive regulation of transcription by RNA polymerase II"/>
    <property type="evidence" value="ECO:0007669"/>
    <property type="project" value="TreeGrafter"/>
</dbReference>
<keyword evidence="6" id="KW-0539">Nucleus</keyword>
<evidence type="ECO:0000259" key="11">
    <source>
        <dbReference type="PROSITE" id="PS50888"/>
    </source>
</evidence>
<evidence type="ECO:0000256" key="2">
    <source>
        <dbReference type="ARBA" id="ARBA00023015"/>
    </source>
</evidence>
<dbReference type="GO" id="GO:0046983">
    <property type="term" value="F:protein dimerization activity"/>
    <property type="evidence" value="ECO:0007669"/>
    <property type="project" value="InterPro"/>
</dbReference>
<feature type="coiled-coil region" evidence="8">
    <location>
        <begin position="337"/>
        <end position="371"/>
    </location>
</feature>
<keyword evidence="3" id="KW-0238">DNA-binding</keyword>
<dbReference type="Gene3D" id="4.10.280.10">
    <property type="entry name" value="Helix-loop-helix DNA-binding domain"/>
    <property type="match status" value="1"/>
</dbReference>
<dbReference type="FunFam" id="4.10.280.10:FF:000019">
    <property type="entry name" value="Myc proto-oncogene protein"/>
    <property type="match status" value="1"/>
</dbReference>
<keyword evidence="4" id="KW-0010">Activator</keyword>
<evidence type="ECO:0000313" key="14">
    <source>
        <dbReference type="Proteomes" id="UP000663842"/>
    </source>
</evidence>
<sequence>MFVFRDRRLLYGLLVPGTAIVIGGLIWYHNRRKNEQIRLNRSEYLVLEIQVPAYCVGSIIGKGGEAIKRFQQQFSVRCAFAKDDEKLLKENYRILIMRGQRHHVYEAEVEMRRLIADLPQYQQIEMFIPDHACGYLIGKNGSHIKDIRDSSKARLSLDRKIIDNLENKRFSRLIISGTSEQISAAKTLVEERLYRLEQKKKGYDNHSVISTKIFIRERPHIILHVEVSCKMRSSLFVHMLDSTRIHLDLDLDQFHDHLNGSSIGADDGDSQDVDMTVNSRQHNGQNQAEKRAHHNALERKRRDHIKGSFSDLRDVIPSLKGEKASRAHVLKAATDYIRNMKTKTQHHQKTIEELKRQNAIVELQIRLLERVKETGQYTRHITNHHQHQQQEQLVKIELNEIQTTRNLLTHENNPSISSHI</sequence>
<dbReference type="EMBL" id="CAJOBG010002737">
    <property type="protein sequence ID" value="CAF4025379.1"/>
    <property type="molecule type" value="Genomic_DNA"/>
</dbReference>
<keyword evidence="7" id="KW-0694">RNA-binding</keyword>
<feature type="compositionally biased region" description="Polar residues" evidence="9">
    <location>
        <begin position="276"/>
        <end position="287"/>
    </location>
</feature>
<dbReference type="InterPro" id="IPR011598">
    <property type="entry name" value="bHLH_dom"/>
</dbReference>
<feature type="transmembrane region" description="Helical" evidence="10">
    <location>
        <begin position="9"/>
        <end position="28"/>
    </location>
</feature>
<dbReference type="SUPFAM" id="SSF47459">
    <property type="entry name" value="HLH, helix-loop-helix DNA-binding domain"/>
    <property type="match status" value="1"/>
</dbReference>
<dbReference type="GO" id="GO:0003677">
    <property type="term" value="F:DNA binding"/>
    <property type="evidence" value="ECO:0007669"/>
    <property type="project" value="UniProtKB-KW"/>
</dbReference>
<dbReference type="SUPFAM" id="SSF54791">
    <property type="entry name" value="Eukaryotic type KH-domain (KH-domain type I)"/>
    <property type="match status" value="2"/>
</dbReference>
<keyword evidence="2" id="KW-0805">Transcription regulation</keyword>
<dbReference type="InterPro" id="IPR036638">
    <property type="entry name" value="HLH_DNA-bd_sf"/>
</dbReference>
<keyword evidence="10" id="KW-0472">Membrane</keyword>
<name>A0A819KSR5_9BILA</name>
<keyword evidence="8" id="KW-0175">Coiled coil</keyword>
<evidence type="ECO:0000256" key="10">
    <source>
        <dbReference type="SAM" id="Phobius"/>
    </source>
</evidence>
<feature type="domain" description="BHLH" evidence="11">
    <location>
        <begin position="289"/>
        <end position="340"/>
    </location>
</feature>
<dbReference type="GO" id="GO:0003700">
    <property type="term" value="F:DNA-binding transcription factor activity"/>
    <property type="evidence" value="ECO:0007669"/>
    <property type="project" value="TreeGrafter"/>
</dbReference>
<dbReference type="Gene3D" id="3.30.1370.10">
    <property type="entry name" value="K Homology domain, type 1"/>
    <property type="match status" value="2"/>
</dbReference>
<feature type="region of interest" description="Disordered" evidence="9">
    <location>
        <begin position="262"/>
        <end position="302"/>
    </location>
</feature>
<dbReference type="Proteomes" id="UP000663842">
    <property type="component" value="Unassembled WGS sequence"/>
</dbReference>
<comment type="caution">
    <text evidence="12">The sequence shown here is derived from an EMBL/GenBank/DDBJ whole genome shotgun (WGS) entry which is preliminary data.</text>
</comment>
<dbReference type="Pfam" id="PF00010">
    <property type="entry name" value="HLH"/>
    <property type="match status" value="1"/>
</dbReference>
<dbReference type="SMART" id="SM00353">
    <property type="entry name" value="HLH"/>
    <property type="match status" value="1"/>
</dbReference>
<dbReference type="PANTHER" id="PTHR10328">
    <property type="entry name" value="PROTEIN MAX MYC-ASSOCIATED FACTOR X"/>
    <property type="match status" value="1"/>
</dbReference>
<dbReference type="CDD" id="cd11406">
    <property type="entry name" value="bHLHzip_Max"/>
    <property type="match status" value="1"/>
</dbReference>
<dbReference type="GO" id="GO:0003723">
    <property type="term" value="F:RNA binding"/>
    <property type="evidence" value="ECO:0007669"/>
    <property type="project" value="UniProtKB-UniRule"/>
</dbReference>
<dbReference type="InterPro" id="IPR036612">
    <property type="entry name" value="KH_dom_type_1_sf"/>
</dbReference>
<evidence type="ECO:0000313" key="13">
    <source>
        <dbReference type="EMBL" id="CAF4025379.1"/>
    </source>
</evidence>
<dbReference type="PROSITE" id="PS50888">
    <property type="entry name" value="BHLH"/>
    <property type="match status" value="1"/>
</dbReference>
<dbReference type="EMBL" id="CAJOBF010001465">
    <property type="protein sequence ID" value="CAF3953609.1"/>
    <property type="molecule type" value="Genomic_DNA"/>
</dbReference>
<evidence type="ECO:0000256" key="3">
    <source>
        <dbReference type="ARBA" id="ARBA00023125"/>
    </source>
</evidence>
<evidence type="ECO:0000256" key="4">
    <source>
        <dbReference type="ARBA" id="ARBA00023159"/>
    </source>
</evidence>
<gene>
    <name evidence="13" type="ORF">OVN521_LOCUS16455</name>
    <name evidence="12" type="ORF">UXM345_LOCUS13484</name>
</gene>
<keyword evidence="15" id="KW-1185">Reference proteome</keyword>
<organism evidence="12 14">
    <name type="scientific">Rotaria magnacalcarata</name>
    <dbReference type="NCBI Taxonomy" id="392030"/>
    <lineage>
        <taxon>Eukaryota</taxon>
        <taxon>Metazoa</taxon>
        <taxon>Spiralia</taxon>
        <taxon>Gnathifera</taxon>
        <taxon>Rotifera</taxon>
        <taxon>Eurotatoria</taxon>
        <taxon>Bdelloidea</taxon>
        <taxon>Philodinida</taxon>
        <taxon>Philodinidae</taxon>
        <taxon>Rotaria</taxon>
    </lineage>
</organism>
<dbReference type="GO" id="GO:0090575">
    <property type="term" value="C:RNA polymerase II transcription regulator complex"/>
    <property type="evidence" value="ECO:0007669"/>
    <property type="project" value="TreeGrafter"/>
</dbReference>
<evidence type="ECO:0000256" key="9">
    <source>
        <dbReference type="SAM" id="MobiDB-lite"/>
    </source>
</evidence>
<dbReference type="InterPro" id="IPR004087">
    <property type="entry name" value="KH_dom"/>
</dbReference>
<evidence type="ECO:0000256" key="7">
    <source>
        <dbReference type="PROSITE-ProRule" id="PRU00117"/>
    </source>
</evidence>
<dbReference type="AlphaFoldDB" id="A0A819KSR5"/>
<comment type="similarity">
    <text evidence="1">Belongs to the MAX family.</text>
</comment>
<evidence type="ECO:0000313" key="12">
    <source>
        <dbReference type="EMBL" id="CAF3953609.1"/>
    </source>
</evidence>
<evidence type="ECO:0000256" key="1">
    <source>
        <dbReference type="ARBA" id="ARBA00007628"/>
    </source>
</evidence>
<dbReference type="Proteomes" id="UP000663866">
    <property type="component" value="Unassembled WGS sequence"/>
</dbReference>
<evidence type="ECO:0000256" key="5">
    <source>
        <dbReference type="ARBA" id="ARBA00023163"/>
    </source>
</evidence>
<dbReference type="InterPro" id="IPR004088">
    <property type="entry name" value="KH_dom_type_1"/>
</dbReference>
<dbReference type="PROSITE" id="PS50084">
    <property type="entry name" value="KH_TYPE_1"/>
    <property type="match status" value="2"/>
</dbReference>
<evidence type="ECO:0000313" key="15">
    <source>
        <dbReference type="Proteomes" id="UP000663866"/>
    </source>
</evidence>
<evidence type="ECO:0000256" key="8">
    <source>
        <dbReference type="SAM" id="Coils"/>
    </source>
</evidence>
<accession>A0A819KSR5</accession>
<dbReference type="SMART" id="SM00322">
    <property type="entry name" value="KH"/>
    <property type="match status" value="2"/>
</dbReference>
<evidence type="ECO:0000256" key="6">
    <source>
        <dbReference type="ARBA" id="ARBA00023242"/>
    </source>
</evidence>
<dbReference type="PANTHER" id="PTHR10328:SF3">
    <property type="entry name" value="PROTEIN MAX"/>
    <property type="match status" value="1"/>
</dbReference>
<keyword evidence="5" id="KW-0804">Transcription</keyword>
<protein>
    <recommendedName>
        <fullName evidence="11">BHLH domain-containing protein</fullName>
    </recommendedName>
</protein>
<keyword evidence="10" id="KW-1133">Transmembrane helix</keyword>
<keyword evidence="10" id="KW-0812">Transmembrane</keyword>